<keyword evidence="3" id="KW-0963">Cytoplasm</keyword>
<reference evidence="4 5" key="1">
    <citation type="submission" date="2017-04" db="EMBL/GenBank/DDBJ databases">
        <authorList>
            <person name="Afonso C.L."/>
            <person name="Miller P.J."/>
            <person name="Scott M.A."/>
            <person name="Spackman E."/>
            <person name="Goraichik I."/>
            <person name="Dimitrov K.M."/>
            <person name="Suarez D.L."/>
            <person name="Swayne D.E."/>
        </authorList>
    </citation>
    <scope>NUCLEOTIDE SEQUENCE [LARGE SCALE GENOMIC DNA]</scope>
    <source>
        <strain evidence="4 5">VK13</strain>
    </source>
</reference>
<proteinExistence type="inferred from homology"/>
<evidence type="ECO:0000313" key="4">
    <source>
        <dbReference type="EMBL" id="SMC70214.1"/>
    </source>
</evidence>
<dbReference type="InterPro" id="IPR002639">
    <property type="entry name" value="UreF"/>
</dbReference>
<comment type="similarity">
    <text evidence="3">Belongs to the UreF family.</text>
</comment>
<name>A0A1W2BBJ5_9BURK</name>
<dbReference type="InterPro" id="IPR038277">
    <property type="entry name" value="UreF_sf"/>
</dbReference>
<sequence>MFKPNILNAMLQLASPALPIGGFSYSQGLEAVVNVGIVHDQASARDWIQAHLHAVVANAEVIIWVYLYRAWLASDVEKIFYWNQWFWASRETSEFRAETIQMGWSLAKLMEDLEWGAADQRSLLKGIKKLTLPCAHSYACSSAGMSEQEGVHTYLYSWLENQVMAAIKSVPLGQVAGQKILMAVLETLPNLIEDVFNKIEHQVNPINTFSMQLSILSARHESQYSRLFRS</sequence>
<dbReference type="HAMAP" id="MF_01385">
    <property type="entry name" value="UreF"/>
    <property type="match status" value="1"/>
</dbReference>
<keyword evidence="1 3" id="KW-0996">Nickel insertion</keyword>
<dbReference type="PANTHER" id="PTHR33620">
    <property type="entry name" value="UREASE ACCESSORY PROTEIN F"/>
    <property type="match status" value="1"/>
</dbReference>
<dbReference type="Pfam" id="PF01730">
    <property type="entry name" value="UreF"/>
    <property type="match status" value="1"/>
</dbReference>
<dbReference type="Proteomes" id="UP000192708">
    <property type="component" value="Unassembled WGS sequence"/>
</dbReference>
<evidence type="ECO:0000256" key="3">
    <source>
        <dbReference type="HAMAP-Rule" id="MF_01385"/>
    </source>
</evidence>
<evidence type="ECO:0000313" key="5">
    <source>
        <dbReference type="Proteomes" id="UP000192708"/>
    </source>
</evidence>
<dbReference type="PIRSF" id="PIRSF009467">
    <property type="entry name" value="Ureas_acces_UreF"/>
    <property type="match status" value="1"/>
</dbReference>
<dbReference type="GO" id="GO:0005737">
    <property type="term" value="C:cytoplasm"/>
    <property type="evidence" value="ECO:0007669"/>
    <property type="project" value="UniProtKB-SubCell"/>
</dbReference>
<dbReference type="PANTHER" id="PTHR33620:SF1">
    <property type="entry name" value="UREASE ACCESSORY PROTEIN F"/>
    <property type="match status" value="1"/>
</dbReference>
<dbReference type="AlphaFoldDB" id="A0A1W2BBJ5"/>
<keyword evidence="2 3" id="KW-0143">Chaperone</keyword>
<comment type="subcellular location">
    <subcellularLocation>
        <location evidence="3">Cytoplasm</location>
    </subcellularLocation>
</comment>
<comment type="subunit">
    <text evidence="3">UreD, UreF and UreG form a complex that acts as a GTP-hydrolysis-dependent molecular chaperone, activating the urease apoprotein by helping to assemble the nickel containing metallocenter of UreC. The UreE protein probably delivers the nickel.</text>
</comment>
<organism evidence="4 5">
    <name type="scientific">Polynucleobacter kasalickyi</name>
    <dbReference type="NCBI Taxonomy" id="1938817"/>
    <lineage>
        <taxon>Bacteria</taxon>
        <taxon>Pseudomonadati</taxon>
        <taxon>Pseudomonadota</taxon>
        <taxon>Betaproteobacteria</taxon>
        <taxon>Burkholderiales</taxon>
        <taxon>Burkholderiaceae</taxon>
        <taxon>Polynucleobacter</taxon>
    </lineage>
</organism>
<dbReference type="Gene3D" id="1.10.4190.10">
    <property type="entry name" value="Urease accessory protein UreF"/>
    <property type="match status" value="1"/>
</dbReference>
<comment type="function">
    <text evidence="3">Required for maturation of urease via the functional incorporation of the urease nickel metallocenter.</text>
</comment>
<protein>
    <recommendedName>
        <fullName evidence="3">Urease accessory protein UreF</fullName>
    </recommendedName>
</protein>
<keyword evidence="5" id="KW-1185">Reference proteome</keyword>
<dbReference type="GO" id="GO:0016151">
    <property type="term" value="F:nickel cation binding"/>
    <property type="evidence" value="ECO:0007669"/>
    <property type="project" value="UniProtKB-UniRule"/>
</dbReference>
<dbReference type="STRING" id="1938817.SAMN06296008_11224"/>
<evidence type="ECO:0000256" key="2">
    <source>
        <dbReference type="ARBA" id="ARBA00023186"/>
    </source>
</evidence>
<evidence type="ECO:0000256" key="1">
    <source>
        <dbReference type="ARBA" id="ARBA00022988"/>
    </source>
</evidence>
<accession>A0A1W2BBJ5</accession>
<dbReference type="EMBL" id="FWXJ01000012">
    <property type="protein sequence ID" value="SMC70214.1"/>
    <property type="molecule type" value="Genomic_DNA"/>
</dbReference>
<dbReference type="RefSeq" id="WP_084284707.1">
    <property type="nucleotide sequence ID" value="NZ_FWXJ01000012.1"/>
</dbReference>
<gene>
    <name evidence="3" type="primary">ureF</name>
    <name evidence="4" type="ORF">SAMN06296008_11224</name>
</gene>